<dbReference type="Proteomes" id="UP000010878">
    <property type="component" value="Chromosome"/>
</dbReference>
<accession>L0JU83</accession>
<organism evidence="2 3">
    <name type="scientific">Natronococcus occultus SP4</name>
    <dbReference type="NCBI Taxonomy" id="694430"/>
    <lineage>
        <taxon>Archaea</taxon>
        <taxon>Methanobacteriati</taxon>
        <taxon>Methanobacteriota</taxon>
        <taxon>Stenosarchaea group</taxon>
        <taxon>Halobacteria</taxon>
        <taxon>Halobacteriales</taxon>
        <taxon>Natrialbaceae</taxon>
        <taxon>Natronococcus</taxon>
    </lineage>
</organism>
<dbReference type="AlphaFoldDB" id="L0JU83"/>
<dbReference type="KEGG" id="nou:Natoc_0426"/>
<sequence>MQPRADAGSRRDAEPLPVRPLERPVAVAATLRTLAVRISEPAAYCRTESMSDSGSQPADTMVERSSSSRWKLWLLLNANRWLVTALFAAFAFVGLLAISQVSPVSLRGLMGTKEPVHFLFQALVTSLITGVTLVLTINQLVLSQELGAVDDQRGRLEGSLEFHEDVEDVIDAPISPPDPASFLQAIIDASQDRAIEFRESVADSRDEEFEERVDDFVGNVTDHADSVHERLNDAQFGTYDVIKAALDYNYSWKIFRARRIRNVHADSFTDEAREAHDQLLESLKLFGLAREHFKTLYFQWELINLSRAIMYVSVPALVVAMSMIAFFDADAVTGTVLGIDAVVWVVVTAATISIVPFLLLVAFVLRLGTMAKQTLAIGPFILRESNRNEEIEWD</sequence>
<feature type="transmembrane region" description="Helical" evidence="1">
    <location>
        <begin position="118"/>
        <end position="137"/>
    </location>
</feature>
<evidence type="ECO:0000313" key="2">
    <source>
        <dbReference type="EMBL" id="AGB36291.1"/>
    </source>
</evidence>
<keyword evidence="1" id="KW-1133">Transmembrane helix</keyword>
<name>L0JU83_9EURY</name>
<dbReference type="EMBL" id="CP003929">
    <property type="protein sequence ID" value="AGB36291.1"/>
    <property type="molecule type" value="Genomic_DNA"/>
</dbReference>
<dbReference type="InterPro" id="IPR058278">
    <property type="entry name" value="DUF7972"/>
</dbReference>
<protein>
    <submittedName>
        <fullName evidence="2">Uncharacterized protein</fullName>
    </submittedName>
</protein>
<reference evidence="2 3" key="1">
    <citation type="submission" date="2012-11" db="EMBL/GenBank/DDBJ databases">
        <title>FINISHED of Natronococcus occultus SP4, DSM 3396.</title>
        <authorList>
            <consortium name="DOE Joint Genome Institute"/>
            <person name="Eisen J."/>
            <person name="Huntemann M."/>
            <person name="Wei C.-L."/>
            <person name="Han J."/>
            <person name="Detter J.C."/>
            <person name="Han C."/>
            <person name="Tapia R."/>
            <person name="Chen A."/>
            <person name="Kyrpides N."/>
            <person name="Mavromatis K."/>
            <person name="Markowitz V."/>
            <person name="Szeto E."/>
            <person name="Ivanova N."/>
            <person name="Mikhailova N."/>
            <person name="Ovchinnikova G."/>
            <person name="Pagani I."/>
            <person name="Pati A."/>
            <person name="Goodwin L."/>
            <person name="Nordberg H.P."/>
            <person name="Cantor M.N."/>
            <person name="Hua S.X."/>
            <person name="Woyke T."/>
            <person name="Eisen J."/>
            <person name="Klenk H.-P."/>
            <person name="Klenk H.-P."/>
        </authorList>
    </citation>
    <scope>NUCLEOTIDE SEQUENCE [LARGE SCALE GENOMIC DNA]</scope>
    <source>
        <strain evidence="2 3">SP4</strain>
    </source>
</reference>
<keyword evidence="1" id="KW-0812">Transmembrane</keyword>
<proteinExistence type="predicted"/>
<feature type="transmembrane region" description="Helical" evidence="1">
    <location>
        <begin position="78"/>
        <end position="98"/>
    </location>
</feature>
<evidence type="ECO:0000256" key="1">
    <source>
        <dbReference type="SAM" id="Phobius"/>
    </source>
</evidence>
<dbReference type="Pfam" id="PF25927">
    <property type="entry name" value="DUF7972"/>
    <property type="match status" value="1"/>
</dbReference>
<feature type="transmembrane region" description="Helical" evidence="1">
    <location>
        <begin position="341"/>
        <end position="365"/>
    </location>
</feature>
<feature type="transmembrane region" description="Helical" evidence="1">
    <location>
        <begin position="308"/>
        <end position="329"/>
    </location>
</feature>
<dbReference type="HOGENOM" id="CLU_061327_0_0_2"/>
<dbReference type="eggNOG" id="arCOG08131">
    <property type="taxonomic scope" value="Archaea"/>
</dbReference>
<evidence type="ECO:0000313" key="3">
    <source>
        <dbReference type="Proteomes" id="UP000010878"/>
    </source>
</evidence>
<keyword evidence="1" id="KW-0472">Membrane</keyword>
<gene>
    <name evidence="2" type="ORF">Natoc_0426</name>
</gene>
<keyword evidence="3" id="KW-1185">Reference proteome</keyword>
<dbReference type="STRING" id="694430.Natoc_0426"/>